<organism evidence="1 2">
    <name type="scientific">Sporolituus thermophilus DSM 23256</name>
    <dbReference type="NCBI Taxonomy" id="1123285"/>
    <lineage>
        <taxon>Bacteria</taxon>
        <taxon>Bacillati</taxon>
        <taxon>Bacillota</taxon>
        <taxon>Negativicutes</taxon>
        <taxon>Selenomonadales</taxon>
        <taxon>Sporomusaceae</taxon>
        <taxon>Sporolituus</taxon>
    </lineage>
</organism>
<dbReference type="Proteomes" id="UP000243333">
    <property type="component" value="Unassembled WGS sequence"/>
</dbReference>
<accession>A0A1G7L015</accession>
<evidence type="ECO:0000313" key="1">
    <source>
        <dbReference type="EMBL" id="SDF42872.1"/>
    </source>
</evidence>
<dbReference type="AlphaFoldDB" id="A0A1G7L015"/>
<proteinExistence type="predicted"/>
<keyword evidence="2" id="KW-1185">Reference proteome</keyword>
<reference evidence="2" key="1">
    <citation type="submission" date="2016-10" db="EMBL/GenBank/DDBJ databases">
        <authorList>
            <person name="Varghese N."/>
            <person name="Submissions S."/>
        </authorList>
    </citation>
    <scope>NUCLEOTIDE SEQUENCE [LARGE SCALE GENOMIC DNA]</scope>
    <source>
        <strain evidence="2">DSM 23256</strain>
    </source>
</reference>
<dbReference type="RefSeq" id="WP_281240876.1">
    <property type="nucleotide sequence ID" value="NZ_FNBU01000010.1"/>
</dbReference>
<sequence length="44" mass="5110">MADLHNICVDKSSYKAEMNKQGLPLHALTKDSFRKAYENKKEKK</sequence>
<protein>
    <submittedName>
        <fullName evidence="1">Uncharacterized protein</fullName>
    </submittedName>
</protein>
<dbReference type="EMBL" id="FNBU01000010">
    <property type="protein sequence ID" value="SDF42872.1"/>
    <property type="molecule type" value="Genomic_DNA"/>
</dbReference>
<gene>
    <name evidence="1" type="ORF">SAMN05660235_01564</name>
</gene>
<name>A0A1G7L015_9FIRM</name>
<evidence type="ECO:0000313" key="2">
    <source>
        <dbReference type="Proteomes" id="UP000243333"/>
    </source>
</evidence>